<sequence>MIRLAGVACLLVAVFQFYNTYKLFVNTKKYGNENTSHFLLASLWSGGLVGVIIFIVGIGLLLNVF</sequence>
<evidence type="ECO:0000313" key="3">
    <source>
        <dbReference type="Proteomes" id="UP000183162"/>
    </source>
</evidence>
<dbReference type="AlphaFoldDB" id="A0A1G9NQA3"/>
<dbReference type="Proteomes" id="UP000183162">
    <property type="component" value="Unassembled WGS sequence"/>
</dbReference>
<feature type="transmembrane region" description="Helical" evidence="1">
    <location>
        <begin position="40"/>
        <end position="62"/>
    </location>
</feature>
<keyword evidence="1" id="KW-0472">Membrane</keyword>
<dbReference type="EMBL" id="FNGX01000007">
    <property type="protein sequence ID" value="SDL88185.1"/>
    <property type="molecule type" value="Genomic_DNA"/>
</dbReference>
<proteinExistence type="predicted"/>
<gene>
    <name evidence="2" type="ORF">SAMN05216400_1846</name>
</gene>
<reference evidence="2 3" key="1">
    <citation type="submission" date="2016-10" db="EMBL/GenBank/DDBJ databases">
        <authorList>
            <person name="de Groot N.N."/>
        </authorList>
    </citation>
    <scope>NUCLEOTIDE SEQUENCE [LARGE SCALE GENOMIC DNA]</scope>
    <source>
        <strain evidence="2 3">Sb09</strain>
    </source>
</reference>
<protein>
    <recommendedName>
        <fullName evidence="4">Bacteriocin</fullName>
    </recommendedName>
</protein>
<evidence type="ECO:0000313" key="2">
    <source>
        <dbReference type="EMBL" id="SDL88185.1"/>
    </source>
</evidence>
<name>A0A1G9NQA3_STREI</name>
<evidence type="ECO:0008006" key="4">
    <source>
        <dbReference type="Google" id="ProtNLM"/>
    </source>
</evidence>
<evidence type="ECO:0000256" key="1">
    <source>
        <dbReference type="SAM" id="Phobius"/>
    </source>
</evidence>
<accession>A0A1G9NQA3</accession>
<dbReference type="RefSeq" id="WP_074567282.1">
    <property type="nucleotide sequence ID" value="NZ_CP075172.1"/>
</dbReference>
<organism evidence="2 3">
    <name type="scientific">Streptococcus equinus</name>
    <name type="common">Streptococcus bovis</name>
    <dbReference type="NCBI Taxonomy" id="1335"/>
    <lineage>
        <taxon>Bacteria</taxon>
        <taxon>Bacillati</taxon>
        <taxon>Bacillota</taxon>
        <taxon>Bacilli</taxon>
        <taxon>Lactobacillales</taxon>
        <taxon>Streptococcaceae</taxon>
        <taxon>Streptococcus</taxon>
    </lineage>
</organism>
<keyword evidence="1" id="KW-0812">Transmembrane</keyword>
<keyword evidence="1" id="KW-1133">Transmembrane helix</keyword>